<dbReference type="EC" id="3.2.1.25" evidence="2"/>
<proteinExistence type="predicted"/>
<dbReference type="EMBL" id="CP002915">
    <property type="protein sequence ID" value="AEK29600.1"/>
    <property type="molecule type" value="Genomic_DNA"/>
</dbReference>
<name>A0A806FVS4_BIFAN</name>
<feature type="chain" id="PRO_5032684408" evidence="1">
    <location>
        <begin position="26"/>
        <end position="250"/>
    </location>
</feature>
<accession>A0A806FVS4</accession>
<keyword evidence="2" id="KW-0326">Glycosidase</keyword>
<reference evidence="2 3" key="1">
    <citation type="journal article" date="2011" name="J. Bacteriol.">
        <title>Genome Sequence of the Probiotic Strain Bifidobacterium animalis subsp. lactis CNCM I-2494.</title>
        <authorList>
            <person name="Chervaux C."/>
            <person name="Grimaldi C."/>
            <person name="Bolotin A."/>
            <person name="Quinquis B."/>
            <person name="Legrain-Raspaud S."/>
            <person name="van Hylckama Vlieg J.E."/>
            <person name="Denariaz G."/>
            <person name="Smokvina T."/>
        </authorList>
    </citation>
    <scope>NUCLEOTIDE SEQUENCE [LARGE SCALE GENOMIC DNA]</scope>
    <source>
        <strain evidence="2 3">CNCM I-2494</strain>
    </source>
</reference>
<evidence type="ECO:0000256" key="1">
    <source>
        <dbReference type="SAM" id="SignalP"/>
    </source>
</evidence>
<evidence type="ECO:0000313" key="2">
    <source>
        <dbReference type="EMBL" id="AEK29600.1"/>
    </source>
</evidence>
<dbReference type="GO" id="GO:0004567">
    <property type="term" value="F:beta-mannosidase activity"/>
    <property type="evidence" value="ECO:0007669"/>
    <property type="project" value="UniProtKB-EC"/>
</dbReference>
<dbReference type="KEGG" id="bnm:BALAC2494_00971"/>
<dbReference type="AlphaFoldDB" id="A0A806FVS4"/>
<keyword evidence="1" id="KW-0732">Signal</keyword>
<organism evidence="2 3">
    <name type="scientific">Bifidobacterium animalis subsp. lactis CNCM I-2494</name>
    <dbReference type="NCBI Taxonomy" id="1042403"/>
    <lineage>
        <taxon>Bacteria</taxon>
        <taxon>Bacillati</taxon>
        <taxon>Actinomycetota</taxon>
        <taxon>Actinomycetes</taxon>
        <taxon>Bifidobacteriales</taxon>
        <taxon>Bifidobacteriaceae</taxon>
        <taxon>Bifidobacterium</taxon>
    </lineage>
</organism>
<feature type="signal peptide" evidence="1">
    <location>
        <begin position="1"/>
        <end position="25"/>
    </location>
</feature>
<gene>
    <name evidence="2" type="ORF">BALAC2494_00971</name>
</gene>
<evidence type="ECO:0000313" key="3">
    <source>
        <dbReference type="Proteomes" id="UP000008394"/>
    </source>
</evidence>
<sequence>MRGRTMKVKKIAAIALASACAFSMAAVDFNGHRKPVWYASRDFFAPRLATIQPRTSEEYRETHSWEGVKVDADHLELIVLNDTNEPYKGSWAVNRVDFDGNVLATQQIDDVELDAASHKGFPLNEEIVDFGDANNELIVAVPSDDSFARVIYNPAEILTQELDAPADAFTTKAKRTADGVELTVTANDYVRDLFCMVGKVDDKATVEEGLVSLLPGESVTFHIGTDYAGDPADFAAANVLRSANDLKRDF</sequence>
<dbReference type="Proteomes" id="UP000008394">
    <property type="component" value="Chromosome"/>
</dbReference>
<protein>
    <submittedName>
        <fullName evidence="2">Beta-mannosidase</fullName>
        <ecNumber evidence="2">3.2.1.25</ecNumber>
    </submittedName>
</protein>
<keyword evidence="2" id="KW-0378">Hydrolase</keyword>